<dbReference type="STRING" id="43700.ENSMALP00000018266"/>
<dbReference type="InterPro" id="IPR011029">
    <property type="entry name" value="DEATH-like_dom_sf"/>
</dbReference>
<dbReference type="PANTHER" id="PTHR15077:SF10">
    <property type="entry name" value="FAS-ASSOCIATED DEATH DOMAIN PROTEIN"/>
    <property type="match status" value="1"/>
</dbReference>
<dbReference type="RefSeq" id="XP_020469385.1">
    <property type="nucleotide sequence ID" value="XM_020613729.1"/>
</dbReference>
<dbReference type="PROSITE" id="PS50168">
    <property type="entry name" value="DED"/>
    <property type="match status" value="1"/>
</dbReference>
<organism evidence="3 4">
    <name type="scientific">Monopterus albus</name>
    <name type="common">Swamp eel</name>
    <dbReference type="NCBI Taxonomy" id="43700"/>
    <lineage>
        <taxon>Eukaryota</taxon>
        <taxon>Metazoa</taxon>
        <taxon>Chordata</taxon>
        <taxon>Craniata</taxon>
        <taxon>Vertebrata</taxon>
        <taxon>Euteleostomi</taxon>
        <taxon>Actinopterygii</taxon>
        <taxon>Neopterygii</taxon>
        <taxon>Teleostei</taxon>
        <taxon>Neoteleostei</taxon>
        <taxon>Acanthomorphata</taxon>
        <taxon>Anabantaria</taxon>
        <taxon>Synbranchiformes</taxon>
        <taxon>Synbranchidae</taxon>
        <taxon>Monopterus</taxon>
    </lineage>
</organism>
<evidence type="ECO:0000313" key="3">
    <source>
        <dbReference type="Ensembl" id="ENSMALP00000018266.1"/>
    </source>
</evidence>
<dbReference type="PANTHER" id="PTHR15077">
    <property type="entry name" value="FAS-ASSOCIATING DEATH DOMAIN-CONTAINING PROTEIN FADD"/>
    <property type="match status" value="1"/>
</dbReference>
<sequence>MSSLALNAVLLEISKQLADEQLDNLKFLCGNMIGKRELEKVKNGTKLFQLLMERNKLGADTTEYLSELLEKIGRDDLSDKLKNFQSECGHTDNQPDETEKAKLNIATEVIVENLGKNWRKMGRKLHLSEVKLESISARHPGELEEMVVEMLKQWRKSRGAEASAKELIGALRACDYNLTADKVEDRLKDCGY</sequence>
<dbReference type="GO" id="GO:0031265">
    <property type="term" value="C:CD95 death-inducing signaling complex"/>
    <property type="evidence" value="ECO:0007669"/>
    <property type="project" value="TreeGrafter"/>
</dbReference>
<evidence type="ECO:0000259" key="1">
    <source>
        <dbReference type="PROSITE" id="PS50017"/>
    </source>
</evidence>
<dbReference type="Pfam" id="PF01335">
    <property type="entry name" value="DED"/>
    <property type="match status" value="1"/>
</dbReference>
<dbReference type="InterPro" id="IPR001875">
    <property type="entry name" value="DED_dom"/>
</dbReference>
<feature type="domain" description="Death" evidence="1">
    <location>
        <begin position="103"/>
        <end position="187"/>
    </location>
</feature>
<dbReference type="PROSITE" id="PS50017">
    <property type="entry name" value="DEATH_DOMAIN"/>
    <property type="match status" value="1"/>
</dbReference>
<dbReference type="Pfam" id="PF00531">
    <property type="entry name" value="Death"/>
    <property type="match status" value="1"/>
</dbReference>
<dbReference type="CTD" id="8772"/>
<reference evidence="3" key="1">
    <citation type="submission" date="2025-08" db="UniProtKB">
        <authorList>
            <consortium name="Ensembl"/>
        </authorList>
    </citation>
    <scope>IDENTIFICATION</scope>
</reference>
<dbReference type="SUPFAM" id="SSF47986">
    <property type="entry name" value="DEATH domain"/>
    <property type="match status" value="1"/>
</dbReference>
<dbReference type="Gene3D" id="1.10.533.10">
    <property type="entry name" value="Death Domain, Fas"/>
    <property type="match status" value="2"/>
</dbReference>
<dbReference type="FunFam" id="1.10.533.10:FF:000059">
    <property type="entry name" value="Fas-associated via death domain"/>
    <property type="match status" value="1"/>
</dbReference>
<evidence type="ECO:0000313" key="4">
    <source>
        <dbReference type="Proteomes" id="UP000261600"/>
    </source>
</evidence>
<dbReference type="SMART" id="SM00005">
    <property type="entry name" value="DEATH"/>
    <property type="match status" value="1"/>
</dbReference>
<accession>A0A3Q3QR87</accession>
<proteinExistence type="predicted"/>
<dbReference type="OrthoDB" id="100767at2759"/>
<dbReference type="KEGG" id="malb:109967863"/>
<dbReference type="InterPro" id="IPR016729">
    <property type="entry name" value="FADD"/>
</dbReference>
<name>A0A3Q3QR87_MONAL</name>
<keyword evidence="4" id="KW-1185">Reference proteome</keyword>
<feature type="domain" description="DED" evidence="2">
    <location>
        <begin position="5"/>
        <end position="83"/>
    </location>
</feature>
<dbReference type="GO" id="GO:0097191">
    <property type="term" value="P:extrinsic apoptotic signaling pathway"/>
    <property type="evidence" value="ECO:0007669"/>
    <property type="project" value="TreeGrafter"/>
</dbReference>
<dbReference type="GO" id="GO:0045089">
    <property type="term" value="P:positive regulation of innate immune response"/>
    <property type="evidence" value="ECO:0007669"/>
    <property type="project" value="TreeGrafter"/>
</dbReference>
<dbReference type="GO" id="GO:0005123">
    <property type="term" value="F:death receptor binding"/>
    <property type="evidence" value="ECO:0007669"/>
    <property type="project" value="TreeGrafter"/>
</dbReference>
<reference evidence="3" key="2">
    <citation type="submission" date="2025-09" db="UniProtKB">
        <authorList>
            <consortium name="Ensembl"/>
        </authorList>
    </citation>
    <scope>IDENTIFICATION</scope>
</reference>
<dbReference type="Ensembl" id="ENSMALT00000018617.1">
    <property type="protein sequence ID" value="ENSMALP00000018266.1"/>
    <property type="gene ID" value="ENSMALG00000012732.1"/>
</dbReference>
<dbReference type="GeneID" id="109967863"/>
<evidence type="ECO:0000259" key="2">
    <source>
        <dbReference type="PROSITE" id="PS50168"/>
    </source>
</evidence>
<dbReference type="GO" id="GO:0089720">
    <property type="term" value="F:caspase binding"/>
    <property type="evidence" value="ECO:0007669"/>
    <property type="project" value="TreeGrafter"/>
</dbReference>
<evidence type="ECO:0008006" key="5">
    <source>
        <dbReference type="Google" id="ProtNLM"/>
    </source>
</evidence>
<dbReference type="CDD" id="cd08336">
    <property type="entry name" value="DED_FADD"/>
    <property type="match status" value="1"/>
</dbReference>
<dbReference type="SMART" id="SM00031">
    <property type="entry name" value="DED"/>
    <property type="match status" value="1"/>
</dbReference>
<dbReference type="InterPro" id="IPR000488">
    <property type="entry name" value="Death_dom"/>
</dbReference>
<dbReference type="AlphaFoldDB" id="A0A3Q3QR87"/>
<dbReference type="Proteomes" id="UP000261600">
    <property type="component" value="Unplaced"/>
</dbReference>
<dbReference type="GO" id="GO:0042981">
    <property type="term" value="P:regulation of apoptotic process"/>
    <property type="evidence" value="ECO:0007669"/>
    <property type="project" value="InterPro"/>
</dbReference>
<protein>
    <recommendedName>
        <fullName evidence="5">FAS-associated death domain protein</fullName>
    </recommendedName>
</protein>